<dbReference type="Pfam" id="PF03006">
    <property type="entry name" value="HlyIII"/>
    <property type="match status" value="1"/>
</dbReference>
<feature type="transmembrane region" description="Helical" evidence="7">
    <location>
        <begin position="258"/>
        <end position="275"/>
    </location>
</feature>
<feature type="binding site" evidence="6">
    <location>
        <position position="96"/>
    </location>
    <ligand>
        <name>Zn(2+)</name>
        <dbReference type="ChEBI" id="CHEBI:29105"/>
    </ligand>
</feature>
<keyword evidence="6" id="KW-0479">Metal-binding</keyword>
<dbReference type="PANTHER" id="PTHR20855">
    <property type="entry name" value="ADIPOR/PROGESTIN RECEPTOR-RELATED"/>
    <property type="match status" value="1"/>
</dbReference>
<keyword evidence="6" id="KW-0862">Zinc</keyword>
<reference evidence="9" key="1">
    <citation type="submission" date="2025-08" db="UniProtKB">
        <authorList>
            <consortium name="RefSeq"/>
        </authorList>
    </citation>
    <scope>IDENTIFICATION</scope>
    <source>
        <tissue evidence="9">Sperm</tissue>
    </source>
</reference>
<feature type="transmembrane region" description="Helical" evidence="7">
    <location>
        <begin position="219"/>
        <end position="237"/>
    </location>
</feature>
<feature type="binding site" evidence="6">
    <location>
        <position position="256"/>
    </location>
    <ligand>
        <name>Zn(2+)</name>
        <dbReference type="ChEBI" id="CHEBI:29105"/>
    </ligand>
</feature>
<proteinExistence type="inferred from homology"/>
<feature type="transmembrane region" description="Helical" evidence="7">
    <location>
        <begin position="182"/>
        <end position="204"/>
    </location>
</feature>
<keyword evidence="3 7" id="KW-0812">Transmembrane</keyword>
<evidence type="ECO:0000313" key="8">
    <source>
        <dbReference type="Proteomes" id="UP001318040"/>
    </source>
</evidence>
<dbReference type="Proteomes" id="UP001318040">
    <property type="component" value="Chromosome 38"/>
</dbReference>
<keyword evidence="5 7" id="KW-0472">Membrane</keyword>
<feature type="transmembrane region" description="Helical" evidence="7">
    <location>
        <begin position="76"/>
        <end position="99"/>
    </location>
</feature>
<feature type="binding site" evidence="6">
    <location>
        <position position="260"/>
    </location>
    <ligand>
        <name>Zn(2+)</name>
        <dbReference type="ChEBI" id="CHEBI:29105"/>
    </ligand>
</feature>
<protein>
    <submittedName>
        <fullName evidence="9">Progestin and adipoQ receptor family member 4</fullName>
    </submittedName>
</protein>
<accession>A0AAJ7TVQ1</accession>
<dbReference type="GO" id="GO:0046872">
    <property type="term" value="F:metal ion binding"/>
    <property type="evidence" value="ECO:0007669"/>
    <property type="project" value="UniProtKB-KW"/>
</dbReference>
<dbReference type="InterPro" id="IPR004254">
    <property type="entry name" value="AdipoR/HlyIII-related"/>
</dbReference>
<feature type="transmembrane region" description="Helical" evidence="7">
    <location>
        <begin position="144"/>
        <end position="161"/>
    </location>
</feature>
<keyword evidence="8" id="KW-1185">Reference proteome</keyword>
<evidence type="ECO:0000313" key="9">
    <source>
        <dbReference type="RefSeq" id="XP_032823876.1"/>
    </source>
</evidence>
<evidence type="ECO:0000256" key="1">
    <source>
        <dbReference type="ARBA" id="ARBA00004141"/>
    </source>
</evidence>
<evidence type="ECO:0000256" key="7">
    <source>
        <dbReference type="SAM" id="Phobius"/>
    </source>
</evidence>
<evidence type="ECO:0000256" key="3">
    <source>
        <dbReference type="ARBA" id="ARBA00022692"/>
    </source>
</evidence>
<dbReference type="CTD" id="124222"/>
<keyword evidence="9" id="KW-0675">Receptor</keyword>
<dbReference type="KEGG" id="pmrn:116950286"/>
<feature type="transmembrane region" description="Helical" evidence="7">
    <location>
        <begin position="111"/>
        <end position="132"/>
    </location>
</feature>
<dbReference type="GO" id="GO:0016020">
    <property type="term" value="C:membrane"/>
    <property type="evidence" value="ECO:0007669"/>
    <property type="project" value="UniProtKB-SubCell"/>
</dbReference>
<evidence type="ECO:0000256" key="4">
    <source>
        <dbReference type="ARBA" id="ARBA00022989"/>
    </source>
</evidence>
<comment type="subcellular location">
    <subcellularLocation>
        <location evidence="1">Membrane</location>
        <topology evidence="1">Multi-pass membrane protein</topology>
    </subcellularLocation>
</comment>
<evidence type="ECO:0000256" key="6">
    <source>
        <dbReference type="PIRSR" id="PIRSR604254-1"/>
    </source>
</evidence>
<keyword evidence="4 7" id="KW-1133">Transmembrane helix</keyword>
<evidence type="ECO:0000256" key="5">
    <source>
        <dbReference type="ARBA" id="ARBA00023136"/>
    </source>
</evidence>
<name>A0AAJ7TVQ1_PETMA</name>
<organism evidence="8 9">
    <name type="scientific">Petromyzon marinus</name>
    <name type="common">Sea lamprey</name>
    <dbReference type="NCBI Taxonomy" id="7757"/>
    <lineage>
        <taxon>Eukaryota</taxon>
        <taxon>Metazoa</taxon>
        <taxon>Chordata</taxon>
        <taxon>Craniata</taxon>
        <taxon>Vertebrata</taxon>
        <taxon>Cyclostomata</taxon>
        <taxon>Hyperoartia</taxon>
        <taxon>Petromyzontiformes</taxon>
        <taxon>Petromyzontidae</taxon>
        <taxon>Petromyzon</taxon>
    </lineage>
</organism>
<dbReference type="AlphaFoldDB" id="A0AAJ7TVQ1"/>
<comment type="similarity">
    <text evidence="2">Belongs to the ADIPOR family.</text>
</comment>
<evidence type="ECO:0000256" key="2">
    <source>
        <dbReference type="ARBA" id="ARBA00007018"/>
    </source>
</evidence>
<dbReference type="GO" id="GO:0038023">
    <property type="term" value="F:signaling receptor activity"/>
    <property type="evidence" value="ECO:0007669"/>
    <property type="project" value="TreeGrafter"/>
</dbReference>
<sequence>MPRPRLLDWASCPPHLRFNKFVLAGYRPVSTGSDCLHSLFYLHNESGNIYSHGLPLLWFLLVLPPSLPWGRLHTPWLAAAHCLACACPPLGSVFYHLFMNHTGGPAVYRRLLCLDMCGICAITSLGALSIIYCSFLCRPVLQTLGMLGYSVLSLIALHRAVSASTNNARLRAFGWQAAFRMACYTCRWAGLATTSLGAVAGLAASPDAGAAAAVADPSLRHYVLMDLVAMAGGAINVSRVPERWLPGRFDYWFNSHQIMHVMVVLSILHLHWGVVPDLLRASDMPCPS</sequence>
<dbReference type="PANTHER" id="PTHR20855:SF138">
    <property type="entry name" value="PROGESTIN AND ADIPOQ RECEPTOR FAMILY MEMBER 4"/>
    <property type="match status" value="1"/>
</dbReference>
<gene>
    <name evidence="9" type="primary">PAQR4</name>
</gene>
<dbReference type="RefSeq" id="XP_032823876.1">
    <property type="nucleotide sequence ID" value="XM_032967985.1"/>
</dbReference>